<feature type="transmembrane region" description="Helical" evidence="2">
    <location>
        <begin position="157"/>
        <end position="181"/>
    </location>
</feature>
<feature type="compositionally biased region" description="Basic and acidic residues" evidence="1">
    <location>
        <begin position="1"/>
        <end position="11"/>
    </location>
</feature>
<keyword evidence="2" id="KW-0472">Membrane</keyword>
<proteinExistence type="predicted"/>
<keyword evidence="4" id="KW-1185">Reference proteome</keyword>
<feature type="transmembrane region" description="Helical" evidence="2">
    <location>
        <begin position="240"/>
        <end position="259"/>
    </location>
</feature>
<dbReference type="AlphaFoldDB" id="A0AAV2BZR2"/>
<dbReference type="Proteomes" id="UP001497382">
    <property type="component" value="Unassembled WGS sequence"/>
</dbReference>
<feature type="region of interest" description="Disordered" evidence="1">
    <location>
        <begin position="1"/>
        <end position="34"/>
    </location>
</feature>
<dbReference type="EMBL" id="CAXIEN010000582">
    <property type="protein sequence ID" value="CAL1300843.1"/>
    <property type="molecule type" value="Genomic_DNA"/>
</dbReference>
<feature type="transmembrane region" description="Helical" evidence="2">
    <location>
        <begin position="127"/>
        <end position="151"/>
    </location>
</feature>
<sequence>MPSSRDSKCIEKPGTCSSERSSKMPSASTVPKTPIGDVLLSHDLSAFLASSPPVLEPSKDESRRVEVNGNPLLRSLLSRSLDFEPSEATPILPSEQMNGQGEESGTNCCTTAINCYKNSVAKFRNSAFMLILQLIFSSIPISAIVMGVLFAENCPKVSFLPVFGAVIGAIGVIFIALWMYASFGNIYGTPISNRQQLLLGVACLLVLIMTVVDAGFVFCLSPSFDPTSTSYCNETFSNYAFYKEIASAVAVVLSTIIYLPGSRHILCCDDCSMRSPPNAFYYSI</sequence>
<protein>
    <submittedName>
        <fullName evidence="3">Uncharacterized protein</fullName>
    </submittedName>
</protein>
<reference evidence="3 4" key="1">
    <citation type="submission" date="2024-04" db="EMBL/GenBank/DDBJ databases">
        <authorList>
            <person name="Rising A."/>
            <person name="Reimegard J."/>
            <person name="Sonavane S."/>
            <person name="Akerstrom W."/>
            <person name="Nylinder S."/>
            <person name="Hedman E."/>
            <person name="Kallberg Y."/>
        </authorList>
    </citation>
    <scope>NUCLEOTIDE SEQUENCE [LARGE SCALE GENOMIC DNA]</scope>
</reference>
<evidence type="ECO:0000256" key="2">
    <source>
        <dbReference type="SAM" id="Phobius"/>
    </source>
</evidence>
<evidence type="ECO:0000313" key="4">
    <source>
        <dbReference type="Proteomes" id="UP001497382"/>
    </source>
</evidence>
<accession>A0AAV2BZR2</accession>
<name>A0AAV2BZR2_9ARAC</name>
<feature type="compositionally biased region" description="Polar residues" evidence="1">
    <location>
        <begin position="15"/>
        <end position="31"/>
    </location>
</feature>
<dbReference type="PANTHER" id="PTHR33444">
    <property type="entry name" value="SI:DKEY-19B23.12-RELATED"/>
    <property type="match status" value="1"/>
</dbReference>
<keyword evidence="2" id="KW-1133">Transmembrane helix</keyword>
<feature type="transmembrane region" description="Helical" evidence="2">
    <location>
        <begin position="197"/>
        <end position="220"/>
    </location>
</feature>
<gene>
    <name evidence="3" type="ORF">LARSCL_LOCUS22145</name>
</gene>
<evidence type="ECO:0000313" key="3">
    <source>
        <dbReference type="EMBL" id="CAL1300843.1"/>
    </source>
</evidence>
<organism evidence="3 4">
    <name type="scientific">Larinioides sclopetarius</name>
    <dbReference type="NCBI Taxonomy" id="280406"/>
    <lineage>
        <taxon>Eukaryota</taxon>
        <taxon>Metazoa</taxon>
        <taxon>Ecdysozoa</taxon>
        <taxon>Arthropoda</taxon>
        <taxon>Chelicerata</taxon>
        <taxon>Arachnida</taxon>
        <taxon>Araneae</taxon>
        <taxon>Araneomorphae</taxon>
        <taxon>Entelegynae</taxon>
        <taxon>Araneoidea</taxon>
        <taxon>Araneidae</taxon>
        <taxon>Larinioides</taxon>
    </lineage>
</organism>
<keyword evidence="2" id="KW-0812">Transmembrane</keyword>
<dbReference type="PANTHER" id="PTHR33444:SF7">
    <property type="entry name" value="TRANSMEMBRANE PROTEIN 272"/>
    <property type="match status" value="1"/>
</dbReference>
<dbReference type="InterPro" id="IPR040350">
    <property type="entry name" value="TMEM272"/>
</dbReference>
<comment type="caution">
    <text evidence="3">The sequence shown here is derived from an EMBL/GenBank/DDBJ whole genome shotgun (WGS) entry which is preliminary data.</text>
</comment>
<evidence type="ECO:0000256" key="1">
    <source>
        <dbReference type="SAM" id="MobiDB-lite"/>
    </source>
</evidence>